<dbReference type="PANTHER" id="PTHR43239:SF1">
    <property type="entry name" value="UPF0734 PROTEIN DDB_G0273871_DDB_G0273177"/>
    <property type="match status" value="1"/>
</dbReference>
<proteinExistence type="predicted"/>
<dbReference type="RefSeq" id="WP_415862641.1">
    <property type="nucleotide sequence ID" value="NZ_CP134536.1"/>
</dbReference>
<dbReference type="InterPro" id="IPR052996">
    <property type="entry name" value="Carb_Metab_Mutarotase"/>
</dbReference>
<dbReference type="EMBL" id="CP134536">
    <property type="protein sequence ID" value="WNH12660.1"/>
    <property type="molecule type" value="Genomic_DNA"/>
</dbReference>
<dbReference type="InterPro" id="IPR008000">
    <property type="entry name" value="Rham/fucose_mutarotase"/>
</dbReference>
<organism evidence="1 2">
    <name type="scientific">Thalassobellus suaedae</name>
    <dbReference type="NCBI Taxonomy" id="3074124"/>
    <lineage>
        <taxon>Bacteria</taxon>
        <taxon>Pseudomonadati</taxon>
        <taxon>Bacteroidota</taxon>
        <taxon>Flavobacteriia</taxon>
        <taxon>Flavobacteriales</taxon>
        <taxon>Flavobacteriaceae</taxon>
        <taxon>Thalassobellus</taxon>
    </lineage>
</organism>
<dbReference type="SUPFAM" id="SSF54909">
    <property type="entry name" value="Dimeric alpha+beta barrel"/>
    <property type="match status" value="1"/>
</dbReference>
<reference evidence="1 2" key="1">
    <citation type="submission" date="2023-09" db="EMBL/GenBank/DDBJ databases">
        <title>Thalassobella suaedae gen. nov., sp. nov., a marine bacterium of the family Flavobacteriaceae isolated from a halophyte Suaeda japonica.</title>
        <authorList>
            <person name="Lee S.Y."/>
            <person name="Hwang C.Y."/>
        </authorList>
    </citation>
    <scope>NUCLEOTIDE SEQUENCE [LARGE SCALE GENOMIC DNA]</scope>
    <source>
        <strain evidence="1 2">HL-DH10</strain>
    </source>
</reference>
<dbReference type="Pfam" id="PF05336">
    <property type="entry name" value="rhaM"/>
    <property type="match status" value="1"/>
</dbReference>
<sequence length="110" mass="13263">MKKFFLFCDLKDDAKLIEEYKEYHKSVWPEIIKSIKDSGIENMEIYNNGNRLFMIIEANDTFSFEAKAKMDASNSKVQEWEDLMWKYQQQIPWAKEGEKWLPLEQIFKLV</sequence>
<keyword evidence="2" id="KW-1185">Reference proteome</keyword>
<dbReference type="PANTHER" id="PTHR43239">
    <property type="entry name" value="UPF0734 PROTEIN DDB_G0273871/DDB_G0273177"/>
    <property type="match status" value="1"/>
</dbReference>
<gene>
    <name evidence="1" type="ORF">RHP49_00020</name>
</gene>
<protein>
    <submittedName>
        <fullName evidence="1">L-rhamnose mutarotase</fullName>
    </submittedName>
</protein>
<evidence type="ECO:0000313" key="1">
    <source>
        <dbReference type="EMBL" id="WNH12660.1"/>
    </source>
</evidence>
<name>A0ABY9Y3H6_9FLAO</name>
<dbReference type="Gene3D" id="3.30.70.100">
    <property type="match status" value="1"/>
</dbReference>
<accession>A0ABY9Y3H6</accession>
<dbReference type="InterPro" id="IPR011008">
    <property type="entry name" value="Dimeric_a/b-barrel"/>
</dbReference>
<evidence type="ECO:0000313" key="2">
    <source>
        <dbReference type="Proteomes" id="UP001303407"/>
    </source>
</evidence>
<dbReference type="Proteomes" id="UP001303407">
    <property type="component" value="Chromosome"/>
</dbReference>